<reference evidence="2" key="2">
    <citation type="submission" date="2025-08" db="UniProtKB">
        <authorList>
            <consortium name="Ensembl"/>
        </authorList>
    </citation>
    <scope>IDENTIFICATION</scope>
</reference>
<dbReference type="CTD" id="80185"/>
<sequence length="486" mass="53798">MDVFSLIVDLRLCSAPSTKPSPCTPLPPITEVLSALQRQLIGSADGTSDRCSLIGGLEQLFHAADPDWLFAPGNHSWAELQAVVHALIGCAAVPLCEDECASVSTVVNQNTLHYAAAVSSALSALLRILGKRQESHTLLPVLTPPIIVFAVSHQKCVEAALHLQEALLSAGCWTDSAHMLQDRGILGKVLDLLQPQLTRDTWWRCEATKKVFTWTLLQVTGPSLSPLLPRLLPPSLLFNDDYRAENCVMGVVCLHHIVLNMAAADLLHFNRAELIYQAVFKHLHNSESTVLQVVLPCLFDILLVLEPVPSSSALSSSRRKPCRHDDVLHLLLTHMEVEPKVSLRRIYASALPYLITRMGVCVCRHLQRVLRVLLSYLQVRDGPEETNTLSMLRALQELCRVAWPRMQPRAQAFLRPLLILLIDVSSNSELDVSVRRRLMEETLTAVRLLDVCSHGRIQSLLLQLDSSVCSSEVLGHLATVSMAMDR</sequence>
<reference evidence="2" key="1">
    <citation type="submission" date="2020-06" db="EMBL/GenBank/DDBJ databases">
        <authorList>
            <consortium name="Wellcome Sanger Institute Data Sharing"/>
        </authorList>
    </citation>
    <scope>NUCLEOTIDE SEQUENCE [LARGE SCALE GENOMIC DNA]</scope>
</reference>
<reference evidence="2" key="3">
    <citation type="submission" date="2025-09" db="UniProtKB">
        <authorList>
            <consortium name="Ensembl"/>
        </authorList>
    </citation>
    <scope>IDENTIFICATION</scope>
</reference>
<dbReference type="RefSeq" id="XP_028314465.1">
    <property type="nucleotide sequence ID" value="XM_028458664.1"/>
</dbReference>
<dbReference type="GO" id="GO:0110078">
    <property type="term" value="C:TTT Hsp90 cochaperone complex"/>
    <property type="evidence" value="ECO:0007669"/>
    <property type="project" value="InterPro"/>
</dbReference>
<dbReference type="PANTHER" id="PTHR32226:SF2">
    <property type="entry name" value="TELO2-INTERACTING PROTEIN 2"/>
    <property type="match status" value="1"/>
</dbReference>
<dbReference type="PANTHER" id="PTHR32226">
    <property type="entry name" value="TELO2-INTERACTING PROTEIN 2"/>
    <property type="match status" value="1"/>
</dbReference>
<protein>
    <recommendedName>
        <fullName evidence="4">TELO2-interacting protein 2</fullName>
    </recommendedName>
</protein>
<dbReference type="Proteomes" id="UP000694680">
    <property type="component" value="Chromosome 9"/>
</dbReference>
<name>A0A8C5E6V5_GOUWI</name>
<comment type="similarity">
    <text evidence="1">Belongs to the TTI2 family.</text>
</comment>
<gene>
    <name evidence="2" type="primary">tti2</name>
</gene>
<organism evidence="2 3">
    <name type="scientific">Gouania willdenowi</name>
    <name type="common">Blunt-snouted clingfish</name>
    <name type="synonym">Lepadogaster willdenowi</name>
    <dbReference type="NCBI Taxonomy" id="441366"/>
    <lineage>
        <taxon>Eukaryota</taxon>
        <taxon>Metazoa</taxon>
        <taxon>Chordata</taxon>
        <taxon>Craniata</taxon>
        <taxon>Vertebrata</taxon>
        <taxon>Euteleostomi</taxon>
        <taxon>Actinopterygii</taxon>
        <taxon>Neopterygii</taxon>
        <taxon>Teleostei</taxon>
        <taxon>Neoteleostei</taxon>
        <taxon>Acanthomorphata</taxon>
        <taxon>Ovalentaria</taxon>
        <taxon>Blenniimorphae</taxon>
        <taxon>Blenniiformes</taxon>
        <taxon>Gobiesocoidei</taxon>
        <taxon>Gobiesocidae</taxon>
        <taxon>Gobiesocinae</taxon>
        <taxon>Gouania</taxon>
    </lineage>
</organism>
<accession>A0A8C5E6V5</accession>
<dbReference type="RefSeq" id="XP_028314464.1">
    <property type="nucleotide sequence ID" value="XM_028458663.1"/>
</dbReference>
<dbReference type="GO" id="GO:0005829">
    <property type="term" value="C:cytosol"/>
    <property type="evidence" value="ECO:0007669"/>
    <property type="project" value="TreeGrafter"/>
</dbReference>
<dbReference type="SUPFAM" id="SSF48371">
    <property type="entry name" value="ARM repeat"/>
    <property type="match status" value="1"/>
</dbReference>
<dbReference type="Ensembl" id="ENSGWIT00000018879.1">
    <property type="protein sequence ID" value="ENSGWIP00000017103.1"/>
    <property type="gene ID" value="ENSGWIG00000009537.1"/>
</dbReference>
<dbReference type="InterPro" id="IPR016024">
    <property type="entry name" value="ARM-type_fold"/>
</dbReference>
<dbReference type="OrthoDB" id="6417021at2759"/>
<dbReference type="GO" id="GO:0005634">
    <property type="term" value="C:nucleus"/>
    <property type="evidence" value="ECO:0007669"/>
    <property type="project" value="TreeGrafter"/>
</dbReference>
<evidence type="ECO:0008006" key="4">
    <source>
        <dbReference type="Google" id="ProtNLM"/>
    </source>
</evidence>
<proteinExistence type="inferred from homology"/>
<evidence type="ECO:0000256" key="1">
    <source>
        <dbReference type="ARBA" id="ARBA00034736"/>
    </source>
</evidence>
<evidence type="ECO:0000313" key="2">
    <source>
        <dbReference type="Ensembl" id="ENSGWIP00000017103.1"/>
    </source>
</evidence>
<evidence type="ECO:0000313" key="3">
    <source>
        <dbReference type="Proteomes" id="UP000694680"/>
    </source>
</evidence>
<dbReference type="AlphaFoldDB" id="A0A8C5E6V5"/>
<keyword evidence="3" id="KW-1185">Reference proteome</keyword>
<dbReference type="GeneID" id="114470443"/>
<dbReference type="InterPro" id="IPR018870">
    <property type="entry name" value="Tti2"/>
</dbReference>